<name>A0A2A7B454_9FIRM</name>
<evidence type="ECO:0000313" key="3">
    <source>
        <dbReference type="EMBL" id="PDX86177.1"/>
    </source>
</evidence>
<comment type="similarity">
    <text evidence="1">Belongs to the class-I pyridoxal-phosphate-dependent aminotransferase family.</text>
</comment>
<sequence length="395" mass="43534">MLNETYRGMLAHKSVIRETFMYGKQRAAEIGYENVFDYSLGNPSVPCPPQFTQAMQNLLETEGPVDLHGYCPSQGDPGFRTAVADHLAKTFGLPYAQKDIFPTTGAAGAIAHAIRAVTQPGDEVLTFAPYFPEYGPYVAGTGACLKVVPPQAPAFQPNLDAFEEMLTEQVACVLINTPNNPTGVVYSAETLTRMAELLTEKSRAYGHTIYLVSDEPYRDIAFDGRPVPYPAAFYPHTLTCFSFSKSLSLPGERLGYVAVRPGCEGEDLLVDMMAQISRFTGHNCPPSIIQRAVSRCLNVTSDLSVYETNMNLLYDKLKALGFEIERPGGTFYIFPKALEEDANAFCLRARAYDLLLVPSDSFGVKGYVRLAYCIDTEKVERSLPALEKLAASYRK</sequence>
<comment type="cofactor">
    <cofactor evidence="1">
        <name>pyridoxal 5'-phosphate</name>
        <dbReference type="ChEBI" id="CHEBI:597326"/>
    </cofactor>
</comment>
<evidence type="ECO:0000313" key="4">
    <source>
        <dbReference type="Proteomes" id="UP000220904"/>
    </source>
</evidence>
<accession>A0A2A7B454</accession>
<dbReference type="Pfam" id="PF00155">
    <property type="entry name" value="Aminotran_1_2"/>
    <property type="match status" value="1"/>
</dbReference>
<reference evidence="3 4" key="1">
    <citation type="journal article" date="2017" name="Front. Microbiol.">
        <title>New Insights into the Diversity of the Genus Faecalibacterium.</title>
        <authorList>
            <person name="Benevides L."/>
            <person name="Burman S."/>
            <person name="Martin R."/>
            <person name="Robert V."/>
            <person name="Thomas M."/>
            <person name="Miquel S."/>
            <person name="Chain F."/>
            <person name="Sokol H."/>
            <person name="Bermudez-Humaran L.G."/>
            <person name="Morrison M."/>
            <person name="Langella P."/>
            <person name="Azevedo V.A."/>
            <person name="Chatel J.M."/>
            <person name="Soares S."/>
        </authorList>
    </citation>
    <scope>NUCLEOTIDE SEQUENCE [LARGE SCALE GENOMIC DNA]</scope>
    <source>
        <strain evidence="3 4">AHMP21</strain>
    </source>
</reference>
<dbReference type="PROSITE" id="PS00105">
    <property type="entry name" value="AA_TRANSFER_CLASS_1"/>
    <property type="match status" value="1"/>
</dbReference>
<dbReference type="Proteomes" id="UP000220904">
    <property type="component" value="Unassembled WGS sequence"/>
</dbReference>
<dbReference type="OrthoDB" id="9802328at2"/>
<evidence type="ECO:0000256" key="1">
    <source>
        <dbReference type="RuleBase" id="RU000481"/>
    </source>
</evidence>
<dbReference type="SUPFAM" id="SSF53383">
    <property type="entry name" value="PLP-dependent transferases"/>
    <property type="match status" value="1"/>
</dbReference>
<protein>
    <recommendedName>
        <fullName evidence="1">Aminotransferase</fullName>
        <ecNumber evidence="1">2.6.1.-</ecNumber>
    </recommendedName>
</protein>
<proteinExistence type="inferred from homology"/>
<dbReference type="AlphaFoldDB" id="A0A2A7B454"/>
<dbReference type="InterPro" id="IPR004839">
    <property type="entry name" value="Aminotransferase_I/II_large"/>
</dbReference>
<dbReference type="GO" id="GO:0030170">
    <property type="term" value="F:pyridoxal phosphate binding"/>
    <property type="evidence" value="ECO:0007669"/>
    <property type="project" value="InterPro"/>
</dbReference>
<dbReference type="EMBL" id="NOUV01000016">
    <property type="protein sequence ID" value="PDX86177.1"/>
    <property type="molecule type" value="Genomic_DNA"/>
</dbReference>
<dbReference type="PANTHER" id="PTHR42691:SF1">
    <property type="entry name" value="ASPARTATE AMINOTRANSFERASE YHDR-RELATED"/>
    <property type="match status" value="1"/>
</dbReference>
<dbReference type="Gene3D" id="3.40.640.10">
    <property type="entry name" value="Type I PLP-dependent aspartate aminotransferase-like (Major domain)"/>
    <property type="match status" value="1"/>
</dbReference>
<keyword evidence="1 3" id="KW-0032">Aminotransferase</keyword>
<dbReference type="InterPro" id="IPR004838">
    <property type="entry name" value="NHTrfase_class1_PyrdxlP-BS"/>
</dbReference>
<dbReference type="InterPro" id="IPR015421">
    <property type="entry name" value="PyrdxlP-dep_Trfase_major"/>
</dbReference>
<feature type="domain" description="Aminotransferase class I/classII large" evidence="2">
    <location>
        <begin position="39"/>
        <end position="383"/>
    </location>
</feature>
<dbReference type="CDD" id="cd00609">
    <property type="entry name" value="AAT_like"/>
    <property type="match status" value="1"/>
</dbReference>
<dbReference type="InterPro" id="IPR015424">
    <property type="entry name" value="PyrdxlP-dep_Trfase"/>
</dbReference>
<dbReference type="Gene3D" id="3.90.1150.10">
    <property type="entry name" value="Aspartate Aminotransferase, domain 1"/>
    <property type="match status" value="2"/>
</dbReference>
<comment type="caution">
    <text evidence="3">The sequence shown here is derived from an EMBL/GenBank/DDBJ whole genome shotgun (WGS) entry which is preliminary data.</text>
</comment>
<dbReference type="PANTHER" id="PTHR42691">
    <property type="entry name" value="ASPARTATE AMINOTRANSFERASE YHDR-RELATED"/>
    <property type="match status" value="1"/>
</dbReference>
<dbReference type="InterPro" id="IPR015422">
    <property type="entry name" value="PyrdxlP-dep_Trfase_small"/>
</dbReference>
<evidence type="ECO:0000259" key="2">
    <source>
        <dbReference type="Pfam" id="PF00155"/>
    </source>
</evidence>
<dbReference type="NCBIfam" id="NF005305">
    <property type="entry name" value="PRK06836.1"/>
    <property type="match status" value="1"/>
</dbReference>
<dbReference type="EC" id="2.6.1.-" evidence="1"/>
<gene>
    <name evidence="3" type="ORF">CHR60_10705</name>
</gene>
<dbReference type="RefSeq" id="WP_097793014.1">
    <property type="nucleotide sequence ID" value="NZ_NOUV01000016.1"/>
</dbReference>
<keyword evidence="1 3" id="KW-0808">Transferase</keyword>
<dbReference type="GO" id="GO:0008483">
    <property type="term" value="F:transaminase activity"/>
    <property type="evidence" value="ECO:0007669"/>
    <property type="project" value="UniProtKB-KW"/>
</dbReference>
<organism evidence="3 4">
    <name type="scientific">Faecalibacterium prausnitzii</name>
    <dbReference type="NCBI Taxonomy" id="853"/>
    <lineage>
        <taxon>Bacteria</taxon>
        <taxon>Bacillati</taxon>
        <taxon>Bacillota</taxon>
        <taxon>Clostridia</taxon>
        <taxon>Eubacteriales</taxon>
        <taxon>Oscillospiraceae</taxon>
        <taxon>Faecalibacterium</taxon>
    </lineage>
</organism>